<comment type="caution">
    <text evidence="2">The sequence shown here is derived from an EMBL/GenBank/DDBJ whole genome shotgun (WGS) entry which is preliminary data.</text>
</comment>
<keyword evidence="3" id="KW-1185">Reference proteome</keyword>
<gene>
    <name evidence="2" type="ORF">PAPOLLO_LOCUS787</name>
</gene>
<name>A0A8S3W0V2_PARAO</name>
<sequence length="136" mass="14883">MSSATCARSGSSLASSCRSTSTTRTPGSDTDTCVPCASTASRSPTRCVLTPEECTDCPTTGRVLSSECNCEASHMTYRRTERGCNSKLGVGFCHYSWRTVVKCSIHTLTTNENRKSYRRREHFITQLGVFKESSTS</sequence>
<evidence type="ECO:0000313" key="3">
    <source>
        <dbReference type="Proteomes" id="UP000691718"/>
    </source>
</evidence>
<feature type="region of interest" description="Disordered" evidence="1">
    <location>
        <begin position="1"/>
        <end position="30"/>
    </location>
</feature>
<evidence type="ECO:0000313" key="2">
    <source>
        <dbReference type="EMBL" id="CAG4934207.1"/>
    </source>
</evidence>
<evidence type="ECO:0000256" key="1">
    <source>
        <dbReference type="SAM" id="MobiDB-lite"/>
    </source>
</evidence>
<dbReference type="Proteomes" id="UP000691718">
    <property type="component" value="Unassembled WGS sequence"/>
</dbReference>
<accession>A0A8S3W0V2</accession>
<protein>
    <submittedName>
        <fullName evidence="2">(apollo) hypothetical protein</fullName>
    </submittedName>
</protein>
<organism evidence="2 3">
    <name type="scientific">Parnassius apollo</name>
    <name type="common">Apollo butterfly</name>
    <name type="synonym">Papilio apollo</name>
    <dbReference type="NCBI Taxonomy" id="110799"/>
    <lineage>
        <taxon>Eukaryota</taxon>
        <taxon>Metazoa</taxon>
        <taxon>Ecdysozoa</taxon>
        <taxon>Arthropoda</taxon>
        <taxon>Hexapoda</taxon>
        <taxon>Insecta</taxon>
        <taxon>Pterygota</taxon>
        <taxon>Neoptera</taxon>
        <taxon>Endopterygota</taxon>
        <taxon>Lepidoptera</taxon>
        <taxon>Glossata</taxon>
        <taxon>Ditrysia</taxon>
        <taxon>Papilionoidea</taxon>
        <taxon>Papilionidae</taxon>
        <taxon>Parnassiinae</taxon>
        <taxon>Parnassini</taxon>
        <taxon>Parnassius</taxon>
        <taxon>Parnassius</taxon>
    </lineage>
</organism>
<dbReference type="EMBL" id="CAJQZP010000032">
    <property type="protein sequence ID" value="CAG4934207.1"/>
    <property type="molecule type" value="Genomic_DNA"/>
</dbReference>
<dbReference type="AlphaFoldDB" id="A0A8S3W0V2"/>
<proteinExistence type="predicted"/>
<reference evidence="2" key="1">
    <citation type="submission" date="2021-04" db="EMBL/GenBank/DDBJ databases">
        <authorList>
            <person name="Tunstrom K."/>
        </authorList>
    </citation>
    <scope>NUCLEOTIDE SEQUENCE</scope>
</reference>